<reference evidence="2 3" key="1">
    <citation type="journal article" date="2013" name="Genome Biol.">
        <title>The genome sequence of the most widely cultivated cacao type and its use to identify candidate genes regulating pod color.</title>
        <authorList>
            <person name="Motamayor J.C."/>
            <person name="Mockaitis K."/>
            <person name="Schmutz J."/>
            <person name="Haiminen N."/>
            <person name="Iii D.L."/>
            <person name="Cornejo O."/>
            <person name="Findley S.D."/>
            <person name="Zheng P."/>
            <person name="Utro F."/>
            <person name="Royaert S."/>
            <person name="Saski C."/>
            <person name="Jenkins J."/>
            <person name="Podicheti R."/>
            <person name="Zhao M."/>
            <person name="Scheffler B.E."/>
            <person name="Stack J.C."/>
            <person name="Feltus F.A."/>
            <person name="Mustiga G.M."/>
            <person name="Amores F."/>
            <person name="Phillips W."/>
            <person name="Marelli J.P."/>
            <person name="May G.D."/>
            <person name="Shapiro H."/>
            <person name="Ma J."/>
            <person name="Bustamante C.D."/>
            <person name="Schnell R.J."/>
            <person name="Main D."/>
            <person name="Gilbert D."/>
            <person name="Parida L."/>
            <person name="Kuhn D.N."/>
        </authorList>
    </citation>
    <scope>NUCLEOTIDE SEQUENCE [LARGE SCALE GENOMIC DNA]</scope>
    <source>
        <strain evidence="3">cv. Matina 1-6</strain>
    </source>
</reference>
<organism evidence="2 3">
    <name type="scientific">Theobroma cacao</name>
    <name type="common">Cacao</name>
    <name type="synonym">Cocoa</name>
    <dbReference type="NCBI Taxonomy" id="3641"/>
    <lineage>
        <taxon>Eukaryota</taxon>
        <taxon>Viridiplantae</taxon>
        <taxon>Streptophyta</taxon>
        <taxon>Embryophyta</taxon>
        <taxon>Tracheophyta</taxon>
        <taxon>Spermatophyta</taxon>
        <taxon>Magnoliopsida</taxon>
        <taxon>eudicotyledons</taxon>
        <taxon>Gunneridae</taxon>
        <taxon>Pentapetalae</taxon>
        <taxon>rosids</taxon>
        <taxon>malvids</taxon>
        <taxon>Malvales</taxon>
        <taxon>Malvaceae</taxon>
        <taxon>Byttnerioideae</taxon>
        <taxon>Theobroma</taxon>
    </lineage>
</organism>
<name>A0A061EMF7_THECC</name>
<dbReference type="Gramene" id="EOY05567">
    <property type="protein sequence ID" value="EOY05567"/>
    <property type="gene ID" value="TCM_020539"/>
</dbReference>
<evidence type="ECO:0000313" key="3">
    <source>
        <dbReference type="Proteomes" id="UP000026915"/>
    </source>
</evidence>
<keyword evidence="1" id="KW-1133">Transmembrane helix</keyword>
<dbReference type="HOGENOM" id="CLU_2201823_0_0_1"/>
<protein>
    <submittedName>
        <fullName evidence="2">Uncharacterized protein</fullName>
    </submittedName>
</protein>
<proteinExistence type="predicted"/>
<accession>A0A061EMF7</accession>
<dbReference type="Proteomes" id="UP000026915">
    <property type="component" value="Chromosome 4"/>
</dbReference>
<keyword evidence="1" id="KW-0812">Transmembrane</keyword>
<feature type="transmembrane region" description="Helical" evidence="1">
    <location>
        <begin position="26"/>
        <end position="45"/>
    </location>
</feature>
<gene>
    <name evidence="2" type="ORF">TCM_020539</name>
</gene>
<dbReference type="EMBL" id="CM001882">
    <property type="protein sequence ID" value="EOY05567.1"/>
    <property type="molecule type" value="Genomic_DNA"/>
</dbReference>
<dbReference type="AlphaFoldDB" id="A0A061EMF7"/>
<keyword evidence="1" id="KW-0472">Membrane</keyword>
<evidence type="ECO:0000256" key="1">
    <source>
        <dbReference type="SAM" id="Phobius"/>
    </source>
</evidence>
<keyword evidence="3" id="KW-1185">Reference proteome</keyword>
<sequence length="108" mass="13007">MDKGENWEVNNEEQWMENWDRRRRMAVAQVLCYVVHAICVYHVHYRRYINVPGKSSKCKKRKATMWGREFKKIRDTIKDVTEPIPEGNAVRRESTAMLTLKKLLLKIW</sequence>
<dbReference type="InParanoid" id="A0A061EMF7"/>
<evidence type="ECO:0000313" key="2">
    <source>
        <dbReference type="EMBL" id="EOY05567.1"/>
    </source>
</evidence>